<proteinExistence type="predicted"/>
<organism evidence="2 3">
    <name type="scientific">Muricoccus vinaceus</name>
    <dbReference type="NCBI Taxonomy" id="424704"/>
    <lineage>
        <taxon>Bacteria</taxon>
        <taxon>Pseudomonadati</taxon>
        <taxon>Pseudomonadota</taxon>
        <taxon>Alphaproteobacteria</taxon>
        <taxon>Acetobacterales</taxon>
        <taxon>Roseomonadaceae</taxon>
        <taxon>Muricoccus</taxon>
    </lineage>
</organism>
<reference evidence="2 3" key="1">
    <citation type="submission" date="2024-09" db="EMBL/GenBank/DDBJ databases">
        <authorList>
            <person name="Sun Q."/>
            <person name="Mori K."/>
        </authorList>
    </citation>
    <scope>NUCLEOTIDE SEQUENCE [LARGE SCALE GENOMIC DNA]</scope>
    <source>
        <strain evidence="2 3">CCM 7468</strain>
    </source>
</reference>
<feature type="domain" description="TrwC relaxase" evidence="1">
    <location>
        <begin position="6"/>
        <end position="252"/>
    </location>
</feature>
<dbReference type="Proteomes" id="UP001589789">
    <property type="component" value="Unassembled WGS sequence"/>
</dbReference>
<dbReference type="RefSeq" id="WP_377053716.1">
    <property type="nucleotide sequence ID" value="NZ_JBHLVZ010000070.1"/>
</dbReference>
<sequence length="407" mass="45012">MRWRQAVRWRPSLPDDVGRTLGIDLTRPPREDDLLKLFSARRADNGHSWSRVRRKISAIDFITQPHKSVTLAAEFAPTAAEAATIWSCIDEANDSAMLRLVAELGWARRGQGGRGGAVSGSTAWVSFRHYVAHPTLVLRYGEADTRISVEAPGQGDPHAHIHNVLFNIVVTADGRVGSLDTQRLTRAVLHLCGAHFQAELARLLRAAGIRVVCHPNGTAAVLPAVDSRAVELFSSRNAILGQVAKEYVERIGFKWDTLDAAARGRFERGAAKLTRLRGIGGKPSKQYWIEQAEMIGWRHTSVLEKCVGSEALETGHVERAYNIAVQQVARELASGNVLDKDWLKVYAARALIVTGMSEALDIDRVGERLTERFSAAERALEAITPSFRQRRRRHGPKSLLLHEAADE</sequence>
<dbReference type="NCBIfam" id="NF041492">
    <property type="entry name" value="MobF"/>
    <property type="match status" value="1"/>
</dbReference>
<accession>A0ABV6IW46</accession>
<dbReference type="InterPro" id="IPR014862">
    <property type="entry name" value="TrwC"/>
</dbReference>
<dbReference type="EMBL" id="JBHLVZ010000070">
    <property type="protein sequence ID" value="MFC0387841.1"/>
    <property type="molecule type" value="Genomic_DNA"/>
</dbReference>
<keyword evidence="3" id="KW-1185">Reference proteome</keyword>
<dbReference type="SUPFAM" id="SSF55464">
    <property type="entry name" value="Origin of replication-binding domain, RBD-like"/>
    <property type="match status" value="1"/>
</dbReference>
<gene>
    <name evidence="2" type="primary">mobF</name>
    <name evidence="2" type="ORF">ACFFIC_20175</name>
</gene>
<evidence type="ECO:0000313" key="2">
    <source>
        <dbReference type="EMBL" id="MFC0387841.1"/>
    </source>
</evidence>
<protein>
    <submittedName>
        <fullName evidence="2">MobF family relaxase</fullName>
    </submittedName>
</protein>
<name>A0ABV6IW46_9PROT</name>
<evidence type="ECO:0000259" key="1">
    <source>
        <dbReference type="Pfam" id="PF08751"/>
    </source>
</evidence>
<comment type="caution">
    <text evidence="2">The sequence shown here is derived from an EMBL/GenBank/DDBJ whole genome shotgun (WGS) entry which is preliminary data.</text>
</comment>
<evidence type="ECO:0000313" key="3">
    <source>
        <dbReference type="Proteomes" id="UP001589789"/>
    </source>
</evidence>
<dbReference type="Pfam" id="PF08751">
    <property type="entry name" value="TrwC"/>
    <property type="match status" value="1"/>
</dbReference>